<name>A0A836K642_9TRYP</name>
<dbReference type="PANTHER" id="PTHR13247">
    <property type="entry name" value="TETRATRICOPEPTIDE REPEAT PROTEIN 11 TPR REPEAT PROTEIN 11"/>
    <property type="match status" value="1"/>
</dbReference>
<dbReference type="Gene3D" id="1.25.40.10">
    <property type="entry name" value="Tetratricopeptide repeat domain"/>
    <property type="match status" value="1"/>
</dbReference>
<feature type="region of interest" description="Disordered" evidence="1">
    <location>
        <begin position="137"/>
        <end position="170"/>
    </location>
</feature>
<evidence type="ECO:0000313" key="4">
    <source>
        <dbReference type="Proteomes" id="UP000673552"/>
    </source>
</evidence>
<keyword evidence="2" id="KW-0472">Membrane</keyword>
<reference evidence="3 4" key="1">
    <citation type="submission" date="2021-03" db="EMBL/GenBank/DDBJ databases">
        <title>Leishmania (Mundinia) martiniquensis Genome sequencing and assembly.</title>
        <authorList>
            <person name="Almutairi H."/>
            <person name="Gatherer D."/>
        </authorList>
    </citation>
    <scope>NUCLEOTIDE SEQUENCE [LARGE SCALE GENOMIC DNA]</scope>
    <source>
        <strain evidence="3">LSCM1</strain>
    </source>
</reference>
<dbReference type="GO" id="GO:0005778">
    <property type="term" value="C:peroxisomal membrane"/>
    <property type="evidence" value="ECO:0007669"/>
    <property type="project" value="TreeGrafter"/>
</dbReference>
<dbReference type="RefSeq" id="XP_067174401.1">
    <property type="nucleotide sequence ID" value="XM_067318296.1"/>
</dbReference>
<dbReference type="KEGG" id="lmat:92510808"/>
<dbReference type="PANTHER" id="PTHR13247:SF0">
    <property type="entry name" value="MITOCHONDRIAL FISSION 1 PROTEIN"/>
    <property type="match status" value="1"/>
</dbReference>
<feature type="transmembrane region" description="Helical" evidence="2">
    <location>
        <begin position="347"/>
        <end position="366"/>
    </location>
</feature>
<keyword evidence="2" id="KW-1133">Transmembrane helix</keyword>
<evidence type="ECO:0000256" key="1">
    <source>
        <dbReference type="SAM" id="MobiDB-lite"/>
    </source>
</evidence>
<keyword evidence="4" id="KW-1185">Reference proteome</keyword>
<dbReference type="GO" id="GO:0005741">
    <property type="term" value="C:mitochondrial outer membrane"/>
    <property type="evidence" value="ECO:0007669"/>
    <property type="project" value="TreeGrafter"/>
</dbReference>
<feature type="compositionally biased region" description="Acidic residues" evidence="1">
    <location>
        <begin position="138"/>
        <end position="150"/>
    </location>
</feature>
<organism evidence="3 4">
    <name type="scientific">Leishmania martiniquensis</name>
    <dbReference type="NCBI Taxonomy" id="1580590"/>
    <lineage>
        <taxon>Eukaryota</taxon>
        <taxon>Discoba</taxon>
        <taxon>Euglenozoa</taxon>
        <taxon>Kinetoplastea</taxon>
        <taxon>Metakinetoplastina</taxon>
        <taxon>Trypanosomatida</taxon>
        <taxon>Trypanosomatidae</taxon>
        <taxon>Leishmaniinae</taxon>
        <taxon>Leishmania</taxon>
    </lineage>
</organism>
<feature type="compositionally biased region" description="Low complexity" evidence="1">
    <location>
        <begin position="270"/>
        <end position="288"/>
    </location>
</feature>
<sequence>MLSSSSPGAARPDLAEPTSLFESLHVLRSENPHYKAIIHPSAEQIADLNAVIKSLRLELDGGVDEATGDETAYELAVALLWHSDTMLIEEGVQLMEYLLKKRWDYYWITVVHDRPVSAVGNDRVEDGGAACTQLVESVPDENDLDDGEASDDGRKNTSGRPAELRFGDSSRAVEVEHVGIHDRSSNATAKSTAHSEAQAVLRGSAVQFATAPPPPEDECGSVPPSLVRDRGPPLEVTPGTSGAPVAASCSSGVPRDSTAGTRHTKTPWCASSSRADATSSSAKSHSSTCGDTHSHHERLAKCYYNLAVGCTKLRHNDKALFYVSNMLRLRPDSEDGLLLRRLLCARLYLGKMFMLSVPLLAFGLLFL</sequence>
<evidence type="ECO:0000313" key="3">
    <source>
        <dbReference type="EMBL" id="KAG5464464.1"/>
    </source>
</evidence>
<protein>
    <submittedName>
        <fullName evidence="3">Uncharacterized protein</fullName>
    </submittedName>
</protein>
<dbReference type="InterPro" id="IPR011990">
    <property type="entry name" value="TPR-like_helical_dom_sf"/>
</dbReference>
<dbReference type="InterPro" id="IPR016543">
    <property type="entry name" value="Fis1"/>
</dbReference>
<gene>
    <name evidence="3" type="ORF">LSCM1_00653</name>
</gene>
<dbReference type="GO" id="GO:0000422">
    <property type="term" value="P:autophagy of mitochondrion"/>
    <property type="evidence" value="ECO:0007669"/>
    <property type="project" value="TreeGrafter"/>
</dbReference>
<dbReference type="GO" id="GO:0000266">
    <property type="term" value="P:mitochondrial fission"/>
    <property type="evidence" value="ECO:0007669"/>
    <property type="project" value="InterPro"/>
</dbReference>
<dbReference type="GeneID" id="92510808"/>
<dbReference type="GO" id="GO:0016559">
    <property type="term" value="P:peroxisome fission"/>
    <property type="evidence" value="ECO:0007669"/>
    <property type="project" value="TreeGrafter"/>
</dbReference>
<dbReference type="AlphaFoldDB" id="A0A836K642"/>
<dbReference type="SUPFAM" id="SSF48452">
    <property type="entry name" value="TPR-like"/>
    <property type="match status" value="1"/>
</dbReference>
<keyword evidence="2" id="KW-0812">Transmembrane</keyword>
<proteinExistence type="predicted"/>
<dbReference type="OrthoDB" id="265004at2759"/>
<evidence type="ECO:0000256" key="2">
    <source>
        <dbReference type="SAM" id="Phobius"/>
    </source>
</evidence>
<dbReference type="Proteomes" id="UP000673552">
    <property type="component" value="Chromosome 36"/>
</dbReference>
<feature type="region of interest" description="Disordered" evidence="1">
    <location>
        <begin position="208"/>
        <end position="290"/>
    </location>
</feature>
<dbReference type="EMBL" id="JAFEUZ010000036">
    <property type="protein sequence ID" value="KAG5464464.1"/>
    <property type="molecule type" value="Genomic_DNA"/>
</dbReference>
<accession>A0A836K642</accession>
<comment type="caution">
    <text evidence="3">The sequence shown here is derived from an EMBL/GenBank/DDBJ whole genome shotgun (WGS) entry which is preliminary data.</text>
</comment>